<dbReference type="Pfam" id="PF05013">
    <property type="entry name" value="FGase"/>
    <property type="match status" value="1"/>
</dbReference>
<gene>
    <name evidence="1" type="ORF">ND2E_1331</name>
</gene>
<dbReference type="InterPro" id="IPR007709">
    <property type="entry name" value="N-FG_amidohydro"/>
</dbReference>
<dbReference type="Gene3D" id="3.40.630.40">
    <property type="entry name" value="Zn-dependent exopeptidases"/>
    <property type="match status" value="1"/>
</dbReference>
<accession>A0A099KXW3</accession>
<dbReference type="EMBL" id="JQED01000003">
    <property type="protein sequence ID" value="KGJ95549.1"/>
    <property type="molecule type" value="Genomic_DNA"/>
</dbReference>
<keyword evidence="1" id="KW-0378">Hydrolase</keyword>
<evidence type="ECO:0000313" key="1">
    <source>
        <dbReference type="EMBL" id="KGJ95549.1"/>
    </source>
</evidence>
<sequence>MTEQRTEEISEQLTEHQIIEKIKQRQCFIASVVGGAFTLKVDKYLPVMSAAIHDGSNFRTELESNCLLEKKDRYYEEDPFTGSFINKQAITLIAHDSRYEYDLNRNTDECVYETAWGKEIWKVPLSEEAIAKSKAKHAQFYRIVAAVVDALVEDFGQCIVYDNHSYNFKRHERKDLPVINVGTTSVKGEHWRPIIDSWLSALQNMRVDGITVTAAENDIFYGKGRLAGFCHSRYDNVLVLATEAKKVFMDELTGQADEVVLPSLQQVYNDTVAEHTQWYINNYHIK</sequence>
<dbReference type="OrthoDB" id="9785840at2"/>
<dbReference type="PATRIC" id="fig|28229.4.peg.325"/>
<dbReference type="Proteomes" id="UP000029843">
    <property type="component" value="Unassembled WGS sequence"/>
</dbReference>
<protein>
    <submittedName>
        <fullName evidence="1">N-formylglutamate amidohydrolase</fullName>
    </submittedName>
</protein>
<proteinExistence type="predicted"/>
<reference evidence="1 2" key="1">
    <citation type="submission" date="2014-08" db="EMBL/GenBank/DDBJ databases">
        <title>Genomic and Phenotypic Diversity of Colwellia psychrerythraea strains from Disparate Marine Basins.</title>
        <authorList>
            <person name="Techtmann S.M."/>
            <person name="Stelling S.C."/>
            <person name="Utturkar S.M."/>
            <person name="Alshibli N."/>
            <person name="Harris A."/>
            <person name="Brown S.D."/>
            <person name="Hazen T.C."/>
        </authorList>
    </citation>
    <scope>NUCLEOTIDE SEQUENCE [LARGE SCALE GENOMIC DNA]</scope>
    <source>
        <strain evidence="1 2">ND2E</strain>
    </source>
</reference>
<comment type="caution">
    <text evidence="1">The sequence shown here is derived from an EMBL/GenBank/DDBJ whole genome shotgun (WGS) entry which is preliminary data.</text>
</comment>
<dbReference type="SUPFAM" id="SSF53187">
    <property type="entry name" value="Zn-dependent exopeptidases"/>
    <property type="match status" value="1"/>
</dbReference>
<dbReference type="AlphaFoldDB" id="A0A099KXW3"/>
<evidence type="ECO:0000313" key="2">
    <source>
        <dbReference type="Proteomes" id="UP000029843"/>
    </source>
</evidence>
<organism evidence="1 2">
    <name type="scientific">Colwellia psychrerythraea</name>
    <name type="common">Vibrio psychroerythus</name>
    <dbReference type="NCBI Taxonomy" id="28229"/>
    <lineage>
        <taxon>Bacteria</taxon>
        <taxon>Pseudomonadati</taxon>
        <taxon>Pseudomonadota</taxon>
        <taxon>Gammaproteobacteria</taxon>
        <taxon>Alteromonadales</taxon>
        <taxon>Colwelliaceae</taxon>
        <taxon>Colwellia</taxon>
    </lineage>
</organism>
<name>A0A099KXW3_COLPS</name>
<dbReference type="RefSeq" id="WP_052056180.1">
    <property type="nucleotide sequence ID" value="NZ_JQED01000003.1"/>
</dbReference>
<dbReference type="GO" id="GO:0016787">
    <property type="term" value="F:hydrolase activity"/>
    <property type="evidence" value="ECO:0007669"/>
    <property type="project" value="UniProtKB-KW"/>
</dbReference>